<accession>A0A927D6N1</accession>
<dbReference type="Gene3D" id="3.30.460.10">
    <property type="entry name" value="Beta Polymerase, domain 2"/>
    <property type="match status" value="1"/>
</dbReference>
<keyword evidence="2" id="KW-1185">Reference proteome</keyword>
<comment type="caution">
    <text evidence="1">The sequence shown here is derived from an EMBL/GenBank/DDBJ whole genome shotgun (WGS) entry which is preliminary data.</text>
</comment>
<evidence type="ECO:0000313" key="1">
    <source>
        <dbReference type="EMBL" id="MBD3665376.1"/>
    </source>
</evidence>
<dbReference type="InterPro" id="IPR007530">
    <property type="entry name" value="Aminoglycoside_adenylylTfrase"/>
</dbReference>
<dbReference type="Proteomes" id="UP000635142">
    <property type="component" value="Unassembled WGS sequence"/>
</dbReference>
<proteinExistence type="predicted"/>
<evidence type="ECO:0000313" key="2">
    <source>
        <dbReference type="Proteomes" id="UP000635142"/>
    </source>
</evidence>
<name>A0A927D6N1_9RHOB</name>
<sequence>MSHKEAIDSIAAALRAVPGVRALYLSGSYGTGLEDAYSDIDFTLIAEGGASDALAAAWRKAVEQVGEIVLWWDRNTRPGLINAITADWTRVDVVILKPDSLGGLRQDAVQVLFDHDGLFHDLPVETQPAQPNPAYFRYQVEEFIRILGLLPLAVGRKEYINGVLGVFHLRNLLVDLMIAEAAPQHRGGALHLNRLITPAQRETLTKMPPPVAQKEAMITGHMAYARVYLPLARRMALAWGVDWPDRFEAVTWANLNATLGLEPPHEAG</sequence>
<dbReference type="Pfam" id="PF04439">
    <property type="entry name" value="Adenyl_transf"/>
    <property type="match status" value="1"/>
</dbReference>
<organism evidence="1 2">
    <name type="scientific">Sulfitobacter aestuariivivens</name>
    <dbReference type="NCBI Taxonomy" id="2766981"/>
    <lineage>
        <taxon>Bacteria</taxon>
        <taxon>Pseudomonadati</taxon>
        <taxon>Pseudomonadota</taxon>
        <taxon>Alphaproteobacteria</taxon>
        <taxon>Rhodobacterales</taxon>
        <taxon>Roseobacteraceae</taxon>
        <taxon>Sulfitobacter</taxon>
    </lineage>
</organism>
<dbReference type="EMBL" id="JACTAG010000002">
    <property type="protein sequence ID" value="MBD3665376.1"/>
    <property type="molecule type" value="Genomic_DNA"/>
</dbReference>
<dbReference type="RefSeq" id="WP_191076355.1">
    <property type="nucleotide sequence ID" value="NZ_JACTAG010000002.1"/>
</dbReference>
<dbReference type="InterPro" id="IPR043519">
    <property type="entry name" value="NT_sf"/>
</dbReference>
<dbReference type="CDD" id="cd05403">
    <property type="entry name" value="NT_KNTase_like"/>
    <property type="match status" value="1"/>
</dbReference>
<dbReference type="SUPFAM" id="SSF81301">
    <property type="entry name" value="Nucleotidyltransferase"/>
    <property type="match status" value="1"/>
</dbReference>
<gene>
    <name evidence="1" type="ORF">H9Q16_15675</name>
</gene>
<dbReference type="AlphaFoldDB" id="A0A927D6N1"/>
<protein>
    <submittedName>
        <fullName evidence="1">Nucleotidyltransferase domain-containing protein</fullName>
    </submittedName>
</protein>
<reference evidence="1" key="1">
    <citation type="submission" date="2020-08" db="EMBL/GenBank/DDBJ databases">
        <title>Sulfitobacter aestuariivivens sp. nov., isolated from a tidal flat.</title>
        <authorList>
            <person name="Park S."/>
            <person name="Yoon J.-H."/>
        </authorList>
    </citation>
    <scope>NUCLEOTIDE SEQUENCE</scope>
    <source>
        <strain evidence="1">TSTF-M16</strain>
    </source>
</reference>